<feature type="domain" description="Ras-GEF" evidence="4">
    <location>
        <begin position="335"/>
        <end position="546"/>
    </location>
</feature>
<evidence type="ECO:0000259" key="4">
    <source>
        <dbReference type="PROSITE" id="PS50009"/>
    </source>
</evidence>
<evidence type="ECO:0000313" key="6">
    <source>
        <dbReference type="EMBL" id="KAJ5071187.1"/>
    </source>
</evidence>
<dbReference type="CDD" id="cd06224">
    <property type="entry name" value="REM"/>
    <property type="match status" value="1"/>
</dbReference>
<dbReference type="InterPro" id="IPR001895">
    <property type="entry name" value="RASGEF_cat_dom"/>
</dbReference>
<proteinExistence type="predicted"/>
<organism evidence="6 7">
    <name type="scientific">Anaeramoeba ignava</name>
    <name type="common">Anaerobic marine amoeba</name>
    <dbReference type="NCBI Taxonomy" id="1746090"/>
    <lineage>
        <taxon>Eukaryota</taxon>
        <taxon>Metamonada</taxon>
        <taxon>Anaeramoebidae</taxon>
        <taxon>Anaeramoeba</taxon>
    </lineage>
</organism>
<dbReference type="InterPro" id="IPR036964">
    <property type="entry name" value="RASGEF_cat_dom_sf"/>
</dbReference>
<dbReference type="Pfam" id="PF00617">
    <property type="entry name" value="RasGEF"/>
    <property type="match status" value="2"/>
</dbReference>
<dbReference type="OMA" id="ETHNIRS"/>
<name>A0A9Q0R8L7_ANAIG</name>
<evidence type="ECO:0000256" key="1">
    <source>
        <dbReference type="ARBA" id="ARBA00022658"/>
    </source>
</evidence>
<protein>
    <submittedName>
        <fullName evidence="6">Guanine nucleotide exchange factor</fullName>
    </submittedName>
</protein>
<dbReference type="OrthoDB" id="10255964at2759"/>
<dbReference type="Gene3D" id="1.20.870.10">
    <property type="entry name" value="Son of sevenless (SoS) protein Chain: S domain 1"/>
    <property type="match status" value="1"/>
</dbReference>
<dbReference type="SMART" id="SM00229">
    <property type="entry name" value="RasGEFN"/>
    <property type="match status" value="1"/>
</dbReference>
<dbReference type="GO" id="GO:0005886">
    <property type="term" value="C:plasma membrane"/>
    <property type="evidence" value="ECO:0007669"/>
    <property type="project" value="TreeGrafter"/>
</dbReference>
<dbReference type="SUPFAM" id="SSF48366">
    <property type="entry name" value="Ras GEF"/>
    <property type="match status" value="1"/>
</dbReference>
<dbReference type="InterPro" id="IPR008937">
    <property type="entry name" value="Ras-like_GEF"/>
</dbReference>
<feature type="compositionally biased region" description="Acidic residues" evidence="3">
    <location>
        <begin position="142"/>
        <end position="154"/>
    </location>
</feature>
<reference evidence="6" key="1">
    <citation type="submission" date="2022-10" db="EMBL/GenBank/DDBJ databases">
        <title>Novel sulphate-reducing endosymbionts in the free-living metamonad Anaeramoeba.</title>
        <authorList>
            <person name="Jerlstrom-Hultqvist J."/>
            <person name="Cepicka I."/>
            <person name="Gallot-Lavallee L."/>
            <person name="Salas-Leiva D."/>
            <person name="Curtis B.A."/>
            <person name="Zahonova K."/>
            <person name="Pipaliya S."/>
            <person name="Dacks J."/>
            <person name="Roger A.J."/>
        </authorList>
    </citation>
    <scope>NUCLEOTIDE SEQUENCE</scope>
    <source>
        <strain evidence="6">BMAN</strain>
    </source>
</reference>
<dbReference type="InterPro" id="IPR000651">
    <property type="entry name" value="Ras-like_Gua-exchang_fac_N"/>
</dbReference>
<dbReference type="Gene3D" id="1.10.840.10">
    <property type="entry name" value="Ras guanine-nucleotide exchange factors catalytic domain"/>
    <property type="match status" value="2"/>
</dbReference>
<sequence>MIFSGGPVQFAEVYDWLQQETDRITGRASITITHTKTRSMLKINMTSKITKRKLLLILRSKESRAQRVSKHNQISRSNSKTNLSPILSVFPNPSGIEMSHGFSDNQSRNFQKPNDKETKWTLLDSFSDGVESEYEHDLTPYENDDREEESDDEEVHIGDEPPDNKNNITFCDSTSFETHNIRSANLNKIIERITQVQVDIRFVYQILLTYRCFTTPSKFLQKLIERYHIQQFPGEDTTEFLHKKQIIQLRICNILKNWLETILNDPDCEKILSKVSSFINVIEADKPQIGRLIRDTCSNFPKRGVNRVPFHNQILADPIVPKNIFHNNLSFFDIDEEEIARQMTLIDQKLYHRVKPSEFMNHAWVCEKAQEFSPHILEILSDFEKRKNFVISTILQNAKTKQRGYLVFIPGLQSTMVQRLRLSWDELNRRQKAEYHDIQHLASDQIEFKQLKHALSLANPPCIPYLGMALADLTNIFQNQPAKLGGLINVSRLNLIYETVLNYTRFWSVRYDFIKVSQIHKLLSNLLNTKFDEDEMQQISLSLESESPVRSNIL</sequence>
<gene>
    <name evidence="6" type="ORF">M0811_10459</name>
</gene>
<dbReference type="PROSITE" id="PS50212">
    <property type="entry name" value="RASGEF_NTER"/>
    <property type="match status" value="1"/>
</dbReference>
<feature type="domain" description="N-terminal Ras-GEF" evidence="5">
    <location>
        <begin position="177"/>
        <end position="301"/>
    </location>
</feature>
<accession>A0A9Q0R8L7</accession>
<dbReference type="Pfam" id="PF00618">
    <property type="entry name" value="RasGEF_N"/>
    <property type="match status" value="1"/>
</dbReference>
<dbReference type="AlphaFoldDB" id="A0A9Q0R8L7"/>
<dbReference type="EMBL" id="JAPDFW010000090">
    <property type="protein sequence ID" value="KAJ5071187.1"/>
    <property type="molecule type" value="Genomic_DNA"/>
</dbReference>
<dbReference type="Proteomes" id="UP001149090">
    <property type="component" value="Unassembled WGS sequence"/>
</dbReference>
<comment type="caution">
    <text evidence="6">The sequence shown here is derived from an EMBL/GenBank/DDBJ whole genome shotgun (WGS) entry which is preliminary data.</text>
</comment>
<dbReference type="InterPro" id="IPR023578">
    <property type="entry name" value="Ras_GEF_dom_sf"/>
</dbReference>
<dbReference type="GO" id="GO:0005085">
    <property type="term" value="F:guanyl-nucleotide exchange factor activity"/>
    <property type="evidence" value="ECO:0007669"/>
    <property type="project" value="UniProtKB-KW"/>
</dbReference>
<keyword evidence="7" id="KW-1185">Reference proteome</keyword>
<dbReference type="PANTHER" id="PTHR23113">
    <property type="entry name" value="GUANINE NUCLEOTIDE EXCHANGE FACTOR"/>
    <property type="match status" value="1"/>
</dbReference>
<evidence type="ECO:0000256" key="3">
    <source>
        <dbReference type="SAM" id="MobiDB-lite"/>
    </source>
</evidence>
<dbReference type="SMART" id="SM00147">
    <property type="entry name" value="RasGEF"/>
    <property type="match status" value="1"/>
</dbReference>
<keyword evidence="1 2" id="KW-0344">Guanine-nucleotide releasing factor</keyword>
<dbReference type="PROSITE" id="PS50009">
    <property type="entry name" value="RASGEF_CAT"/>
    <property type="match status" value="1"/>
</dbReference>
<evidence type="ECO:0000313" key="7">
    <source>
        <dbReference type="Proteomes" id="UP001149090"/>
    </source>
</evidence>
<evidence type="ECO:0000259" key="5">
    <source>
        <dbReference type="PROSITE" id="PS50212"/>
    </source>
</evidence>
<dbReference type="GO" id="GO:0007265">
    <property type="term" value="P:Ras protein signal transduction"/>
    <property type="evidence" value="ECO:0007669"/>
    <property type="project" value="TreeGrafter"/>
</dbReference>
<feature type="region of interest" description="Disordered" evidence="3">
    <location>
        <begin position="131"/>
        <end position="167"/>
    </location>
</feature>
<evidence type="ECO:0000256" key="2">
    <source>
        <dbReference type="PROSITE-ProRule" id="PRU00168"/>
    </source>
</evidence>
<dbReference type="PANTHER" id="PTHR23113:SF368">
    <property type="entry name" value="CELL DIVISION CONTROL PROTEIN 25"/>
    <property type="match status" value="1"/>
</dbReference>